<evidence type="ECO:0000313" key="3">
    <source>
        <dbReference type="EMBL" id="GAD28529.1"/>
    </source>
</evidence>
<dbReference type="PIRSF" id="PIRSF009320">
    <property type="entry name" value="Nuc_binding_HP_1000"/>
    <property type="match status" value="1"/>
</dbReference>
<dbReference type="InterPro" id="IPR050678">
    <property type="entry name" value="DNA_Partitioning_ATPase"/>
</dbReference>
<dbReference type="PANTHER" id="PTHR13696:SF99">
    <property type="entry name" value="COBYRINIC ACID AC-DIAMIDE SYNTHASE"/>
    <property type="match status" value="1"/>
</dbReference>
<dbReference type="CDD" id="cd02042">
    <property type="entry name" value="ParAB_family"/>
    <property type="match status" value="1"/>
</dbReference>
<dbReference type="SUPFAM" id="SSF52540">
    <property type="entry name" value="P-loop containing nucleoside triphosphate hydrolases"/>
    <property type="match status" value="1"/>
</dbReference>
<gene>
    <name evidence="3" type="ORF">PLEI_0169</name>
</gene>
<dbReference type="HOGENOM" id="CLU_037612_1_3_6"/>
<evidence type="ECO:0000259" key="2">
    <source>
        <dbReference type="Pfam" id="PF13614"/>
    </source>
</evidence>
<dbReference type="Gene3D" id="3.40.50.300">
    <property type="entry name" value="P-loop containing nucleotide triphosphate hydrolases"/>
    <property type="match status" value="1"/>
</dbReference>
<dbReference type="EMBL" id="DF196808">
    <property type="protein sequence ID" value="GAD28529.1"/>
    <property type="molecule type" value="Genomic_DNA"/>
</dbReference>
<dbReference type="InterPro" id="IPR025669">
    <property type="entry name" value="AAA_dom"/>
</dbReference>
<name>V5EMH2_PHOLE</name>
<keyword evidence="1" id="KW-0175">Coiled coil</keyword>
<evidence type="ECO:0000313" key="4">
    <source>
        <dbReference type="Proteomes" id="UP000030675"/>
    </source>
</evidence>
<dbReference type="PANTHER" id="PTHR13696">
    <property type="entry name" value="P-LOOP CONTAINING NUCLEOSIDE TRIPHOSPHATE HYDROLASE"/>
    <property type="match status" value="1"/>
</dbReference>
<dbReference type="InterPro" id="IPR027417">
    <property type="entry name" value="P-loop_NTPase"/>
</dbReference>
<proteinExistence type="predicted"/>
<organism evidence="3 4">
    <name type="scientific">Photobacterium leiognathi lrivu.4.1</name>
    <dbReference type="NCBI Taxonomy" id="1248232"/>
    <lineage>
        <taxon>Bacteria</taxon>
        <taxon>Pseudomonadati</taxon>
        <taxon>Pseudomonadota</taxon>
        <taxon>Gammaproteobacteria</taxon>
        <taxon>Vibrionales</taxon>
        <taxon>Vibrionaceae</taxon>
        <taxon>Photobacterium</taxon>
    </lineage>
</organism>
<sequence length="260" mass="29481">MARIICVANGKGGVNKTTTTVNLGYELAKKGFRVLFVDFDSQSDLSKYFTNMDSEFYIGDVLLDHKFDIQKAIYPAIIKGDEMPNLFIIPGRTRDVMTKLDMDMVSLQRREQRLEMQLKKVADDYDFVICDTPPTANTLVMNAVNAADEFIIPTEFKSNSLDGIDTVLDHIQEVKFCEEDEINFLVVPSKIDKRAKKSLNYGIEYCAERFPENTAKTTIWQRTDFTDAEFRSLPCSVANPASEAAMYYKNLANEVINNVA</sequence>
<dbReference type="Pfam" id="PF13614">
    <property type="entry name" value="AAA_31"/>
    <property type="match status" value="1"/>
</dbReference>
<reference evidence="4" key="1">
    <citation type="submission" date="2012-12" db="EMBL/GenBank/DDBJ databases">
        <title>Genome Sequence of Photobacterium leiognathi lrivu.4.1.</title>
        <authorList>
            <person name="Urbanczyk H."/>
            <person name="Ogura Y."/>
            <person name="Hayashi T."/>
            <person name="Dunlap P.V."/>
        </authorList>
    </citation>
    <scope>NUCLEOTIDE SEQUENCE [LARGE SCALE GENOMIC DNA]</scope>
    <source>
        <strain evidence="4">lrivu.4.1</strain>
    </source>
</reference>
<accession>V5EMH2</accession>
<protein>
    <submittedName>
        <fullName evidence="3">Chromosome (Plasmid) partitioning protein ParA</fullName>
    </submittedName>
</protein>
<dbReference type="AlphaFoldDB" id="V5EMH2"/>
<evidence type="ECO:0000256" key="1">
    <source>
        <dbReference type="SAM" id="Coils"/>
    </source>
</evidence>
<dbReference type="RefSeq" id="WP_023931066.1">
    <property type="nucleotide sequence ID" value="NZ_DF196808.1"/>
</dbReference>
<dbReference type="eggNOG" id="COG1192">
    <property type="taxonomic scope" value="Bacteria"/>
</dbReference>
<dbReference type="Proteomes" id="UP000030675">
    <property type="component" value="Unassembled WGS sequence"/>
</dbReference>
<feature type="domain" description="AAA" evidence="2">
    <location>
        <begin position="3"/>
        <end position="177"/>
    </location>
</feature>
<feature type="coiled-coil region" evidence="1">
    <location>
        <begin position="97"/>
        <end position="124"/>
    </location>
</feature>